<dbReference type="InterPro" id="IPR005399">
    <property type="entry name" value="K_chnl_volt-dep_bsu_KCNAB-rel"/>
</dbReference>
<keyword evidence="6" id="KW-1185">Reference proteome</keyword>
<dbReference type="PRINTS" id="PR01577">
    <property type="entry name" value="KCNABCHANNEL"/>
</dbReference>
<accession>F8F0A1</accession>
<dbReference type="eggNOG" id="COG0667">
    <property type="taxonomic scope" value="Bacteria"/>
</dbReference>
<keyword evidence="3" id="KW-0560">Oxidoreductase</keyword>
<dbReference type="InterPro" id="IPR036812">
    <property type="entry name" value="NAD(P)_OxRdtase_dom_sf"/>
</dbReference>
<dbReference type="InterPro" id="IPR023210">
    <property type="entry name" value="NADP_OxRdtase_dom"/>
</dbReference>
<evidence type="ECO:0000256" key="2">
    <source>
        <dbReference type="ARBA" id="ARBA00022857"/>
    </source>
</evidence>
<evidence type="ECO:0000256" key="3">
    <source>
        <dbReference type="ARBA" id="ARBA00023002"/>
    </source>
</evidence>
<evidence type="ECO:0000313" key="5">
    <source>
        <dbReference type="EMBL" id="AEJ18965.1"/>
    </source>
</evidence>
<dbReference type="PANTHER" id="PTHR43150">
    <property type="entry name" value="HYPERKINETIC, ISOFORM M"/>
    <property type="match status" value="1"/>
</dbReference>
<evidence type="ECO:0000256" key="1">
    <source>
        <dbReference type="ARBA" id="ARBA00006515"/>
    </source>
</evidence>
<evidence type="ECO:0000313" key="6">
    <source>
        <dbReference type="Proteomes" id="UP000000503"/>
    </source>
</evidence>
<organism evidence="5 6">
    <name type="scientific">Gracilinema caldarium (strain ATCC 51460 / DSM 7334 / H1)</name>
    <name type="common">Treponema caldarium</name>
    <dbReference type="NCBI Taxonomy" id="744872"/>
    <lineage>
        <taxon>Bacteria</taxon>
        <taxon>Pseudomonadati</taxon>
        <taxon>Spirochaetota</taxon>
        <taxon>Spirochaetia</taxon>
        <taxon>Spirochaetales</taxon>
        <taxon>Breznakiellaceae</taxon>
        <taxon>Gracilinema</taxon>
    </lineage>
</organism>
<dbReference type="GO" id="GO:0016491">
    <property type="term" value="F:oxidoreductase activity"/>
    <property type="evidence" value="ECO:0007669"/>
    <property type="project" value="UniProtKB-KW"/>
</dbReference>
<dbReference type="STRING" id="744872.Spica_0811"/>
<name>F8F0A1_GRAC1</name>
<dbReference type="HOGENOM" id="CLU_023205_2_0_12"/>
<gene>
    <name evidence="5" type="ordered locus">Spica_0811</name>
</gene>
<dbReference type="AlphaFoldDB" id="F8F0A1"/>
<reference evidence="6" key="1">
    <citation type="journal article" date="2013" name="Stand. Genomic Sci.">
        <title>Genome sequence of the thermophilic fresh-water bacterium Spirochaeta caldaria type strain (H1(T)), reclassification of Spirochaeta caldaria, Spirochaeta stenostrepta, and Spirochaeta zuelzerae in the genus Treponema as Treponema caldaria comb. nov., Treponema stenostrepta comb. nov., and Treponema zuelzerae comb. nov., and emendation of the genus Treponema.</title>
        <authorList>
            <person name="Abt B."/>
            <person name="Goker M."/>
            <person name="Scheuner C."/>
            <person name="Han C."/>
            <person name="Lu M."/>
            <person name="Misra M."/>
            <person name="Lapidus A."/>
            <person name="Nolan M."/>
            <person name="Lucas S."/>
            <person name="Hammon N."/>
            <person name="Deshpande S."/>
            <person name="Cheng J.F."/>
            <person name="Tapia R."/>
            <person name="Goodwin L.A."/>
            <person name="Pitluck S."/>
            <person name="Liolios K."/>
            <person name="Pagani I."/>
            <person name="Ivanova N."/>
            <person name="Mavromatis K."/>
            <person name="Mikhailova N."/>
            <person name="Huntemann M."/>
            <person name="Pati A."/>
            <person name="Chen A."/>
            <person name="Palaniappan K."/>
            <person name="Land M."/>
            <person name="Hauser L."/>
            <person name="Jeffries C.D."/>
            <person name="Rohde M."/>
            <person name="Spring S."/>
            <person name="Gronow S."/>
            <person name="Detter J.C."/>
            <person name="Bristow J."/>
            <person name="Eisen J.A."/>
            <person name="Markowitz V."/>
            <person name="Hugenholtz P."/>
            <person name="Kyrpides N.C."/>
            <person name="Woyke T."/>
            <person name="Klenk H.P."/>
        </authorList>
    </citation>
    <scope>NUCLEOTIDE SEQUENCE</scope>
    <source>
        <strain evidence="6">ATCC 51460 / DSM 7334 / H1</strain>
    </source>
</reference>
<dbReference type="OrthoDB" id="9804790at2"/>
<dbReference type="RefSeq" id="WP_013968276.1">
    <property type="nucleotide sequence ID" value="NC_015732.1"/>
</dbReference>
<protein>
    <submittedName>
        <fullName evidence="5">NADP-dependent oxidoreductase domain protein</fullName>
    </submittedName>
</protein>
<feature type="domain" description="NADP-dependent oxidoreductase" evidence="4">
    <location>
        <begin position="16"/>
        <end position="316"/>
    </location>
</feature>
<dbReference type="Pfam" id="PF00248">
    <property type="entry name" value="Aldo_ket_red"/>
    <property type="match status" value="1"/>
</dbReference>
<dbReference type="EMBL" id="CP002868">
    <property type="protein sequence ID" value="AEJ18965.1"/>
    <property type="molecule type" value="Genomic_DNA"/>
</dbReference>
<dbReference type="PANTHER" id="PTHR43150:SF2">
    <property type="entry name" value="HYPERKINETIC, ISOFORM M"/>
    <property type="match status" value="1"/>
</dbReference>
<keyword evidence="2" id="KW-0521">NADP</keyword>
<dbReference type="CDD" id="cd19143">
    <property type="entry name" value="AKR_AKR6C1_2"/>
    <property type="match status" value="1"/>
</dbReference>
<sequence length="328" mass="36421">MEYRRLGSAGVKVSALSLGSWVTYGSQVDIDAAAAMLKAAYDQGVNFFDNAESYAGGKSEEIMGAALKKLGLRRSSYLVSTKFYWGLHEGPNEKNTLNRKYLMQAIDGSLKRFGLEYVDLVFCHRPDPNTPMEEVVWAMNDMVASGKALYWGTSEWSAEEIRQAWEIADRRNLRKPQMEQPQYNLLFRDRVEKEYQRLYGDIGLGLTTWSPLASGILSGKYAKGIPAGSRLSLPGYEWLKDRFPQDVLTSTAALDPIARDLGATASQLAIAWCVKNPHVSTVITGASRLEQLDENLKALDLVPKLTQPVLDAIDQALAPALAIMRNHV</sequence>
<dbReference type="Proteomes" id="UP000000503">
    <property type="component" value="Chromosome"/>
</dbReference>
<proteinExistence type="inferred from homology"/>
<dbReference type="Gene3D" id="3.20.20.100">
    <property type="entry name" value="NADP-dependent oxidoreductase domain"/>
    <property type="match status" value="1"/>
</dbReference>
<dbReference type="SUPFAM" id="SSF51430">
    <property type="entry name" value="NAD(P)-linked oxidoreductase"/>
    <property type="match status" value="1"/>
</dbReference>
<comment type="similarity">
    <text evidence="1">Belongs to the shaker potassium channel beta subunit family.</text>
</comment>
<evidence type="ECO:0000259" key="4">
    <source>
        <dbReference type="Pfam" id="PF00248"/>
    </source>
</evidence>
<dbReference type="KEGG" id="scd:Spica_0811"/>